<dbReference type="PROSITE" id="PS01124">
    <property type="entry name" value="HTH_ARAC_FAMILY_2"/>
    <property type="match status" value="1"/>
</dbReference>
<dbReference type="SMART" id="SM00342">
    <property type="entry name" value="HTH_ARAC"/>
    <property type="match status" value="1"/>
</dbReference>
<evidence type="ECO:0000256" key="1">
    <source>
        <dbReference type="ARBA" id="ARBA00023015"/>
    </source>
</evidence>
<dbReference type="STRING" id="551996.SAMN05192573_1285"/>
<dbReference type="InterPro" id="IPR018060">
    <property type="entry name" value="HTH_AraC"/>
</dbReference>
<name>A0A1G8MLI1_9SPHI</name>
<protein>
    <submittedName>
        <fullName evidence="4">AraC-type DNA-binding protein</fullName>
    </submittedName>
</protein>
<sequence>MKAIRDKAGEFLLGLQDVREDILCTPAQFSEYTVYLVPEGSGIFHADFGAFPFTGPVLLFSTPLQIIYVDECRAIKSNILQFHSDFYCIEYHREEVACNGLLFNNIYIDPIVALTPQDVKVFELLLMQMNDEFMQPQPSEIVLRAYLQLFLAKASSIKINGISTGEDKPQKDEIMEKFRTLLNQHYLDLHKPSDYASLLAISSDNLTRRCTKYFRKSPSQLIQERLILEAKKQLHLTRQSIKEIAYNLKFQDEFYFSRVFKKFTKVSPQTFRDKTGISIVADLYK</sequence>
<evidence type="ECO:0000256" key="2">
    <source>
        <dbReference type="ARBA" id="ARBA00023125"/>
    </source>
</evidence>
<dbReference type="Proteomes" id="UP000199705">
    <property type="component" value="Unassembled WGS sequence"/>
</dbReference>
<evidence type="ECO:0000256" key="3">
    <source>
        <dbReference type="ARBA" id="ARBA00023163"/>
    </source>
</evidence>
<keyword evidence="1" id="KW-0805">Transcription regulation</keyword>
<dbReference type="OrthoDB" id="2585681at2"/>
<dbReference type="AlphaFoldDB" id="A0A1G8MLI1"/>
<proteinExistence type="predicted"/>
<dbReference type="EMBL" id="FNCG01000028">
    <property type="protein sequence ID" value="SDI68734.1"/>
    <property type="molecule type" value="Genomic_DNA"/>
</dbReference>
<keyword evidence="3" id="KW-0804">Transcription</keyword>
<reference evidence="5" key="1">
    <citation type="submission" date="2016-10" db="EMBL/GenBank/DDBJ databases">
        <authorList>
            <person name="Varghese N."/>
            <person name="Submissions S."/>
        </authorList>
    </citation>
    <scope>NUCLEOTIDE SEQUENCE [LARGE SCALE GENOMIC DNA]</scope>
    <source>
        <strain evidence="5">Gh-67</strain>
    </source>
</reference>
<keyword evidence="5" id="KW-1185">Reference proteome</keyword>
<dbReference type="RefSeq" id="WP_091175968.1">
    <property type="nucleotide sequence ID" value="NZ_CP071878.2"/>
</dbReference>
<organism evidence="4 5">
    <name type="scientific">Mucilaginibacter gossypii</name>
    <dbReference type="NCBI Taxonomy" id="551996"/>
    <lineage>
        <taxon>Bacteria</taxon>
        <taxon>Pseudomonadati</taxon>
        <taxon>Bacteroidota</taxon>
        <taxon>Sphingobacteriia</taxon>
        <taxon>Sphingobacteriales</taxon>
        <taxon>Sphingobacteriaceae</taxon>
        <taxon>Mucilaginibacter</taxon>
    </lineage>
</organism>
<accession>A0A1G8MLI1</accession>
<dbReference type="GO" id="GO:0003700">
    <property type="term" value="F:DNA-binding transcription factor activity"/>
    <property type="evidence" value="ECO:0007669"/>
    <property type="project" value="InterPro"/>
</dbReference>
<evidence type="ECO:0000313" key="4">
    <source>
        <dbReference type="EMBL" id="SDI68734.1"/>
    </source>
</evidence>
<gene>
    <name evidence="4" type="ORF">SAMN05192573_1285</name>
</gene>
<evidence type="ECO:0000313" key="5">
    <source>
        <dbReference type="Proteomes" id="UP000199705"/>
    </source>
</evidence>
<keyword evidence="2 4" id="KW-0238">DNA-binding</keyword>
<dbReference type="PANTHER" id="PTHR43280">
    <property type="entry name" value="ARAC-FAMILY TRANSCRIPTIONAL REGULATOR"/>
    <property type="match status" value="1"/>
</dbReference>
<dbReference type="SUPFAM" id="SSF46689">
    <property type="entry name" value="Homeodomain-like"/>
    <property type="match status" value="1"/>
</dbReference>
<dbReference type="Gene3D" id="1.10.10.60">
    <property type="entry name" value="Homeodomain-like"/>
    <property type="match status" value="1"/>
</dbReference>
<dbReference type="PANTHER" id="PTHR43280:SF32">
    <property type="entry name" value="TRANSCRIPTIONAL REGULATORY PROTEIN"/>
    <property type="match status" value="1"/>
</dbReference>
<dbReference type="InterPro" id="IPR009057">
    <property type="entry name" value="Homeodomain-like_sf"/>
</dbReference>
<dbReference type="GO" id="GO:0043565">
    <property type="term" value="F:sequence-specific DNA binding"/>
    <property type="evidence" value="ECO:0007669"/>
    <property type="project" value="InterPro"/>
</dbReference>
<dbReference type="Pfam" id="PF12833">
    <property type="entry name" value="HTH_18"/>
    <property type="match status" value="1"/>
</dbReference>